<evidence type="ECO:0000256" key="6">
    <source>
        <dbReference type="ARBA" id="ARBA00023194"/>
    </source>
</evidence>
<dbReference type="InterPro" id="IPR016039">
    <property type="entry name" value="Thiolase-like"/>
</dbReference>
<evidence type="ECO:0000256" key="3">
    <source>
        <dbReference type="ARBA" id="ARBA00022450"/>
    </source>
</evidence>
<comment type="caution">
    <text evidence="9">Lacks conserved residue(s) required for the propagation of feature annotation.</text>
</comment>
<dbReference type="Pfam" id="PF14765">
    <property type="entry name" value="PS-DH"/>
    <property type="match status" value="2"/>
</dbReference>
<dbReference type="CDD" id="cd00833">
    <property type="entry name" value="PKS"/>
    <property type="match status" value="2"/>
</dbReference>
<dbReference type="Pfam" id="PF22953">
    <property type="entry name" value="SpnB_Rossmann"/>
    <property type="match status" value="2"/>
</dbReference>
<evidence type="ECO:0000256" key="4">
    <source>
        <dbReference type="ARBA" id="ARBA00022553"/>
    </source>
</evidence>
<dbReference type="EMBL" id="BMVG01000045">
    <property type="protein sequence ID" value="GHE13875.1"/>
    <property type="molecule type" value="Genomic_DNA"/>
</dbReference>
<keyword evidence="4" id="KW-0597">Phosphoprotein</keyword>
<feature type="region of interest" description="C-terminal hotdog fold" evidence="9">
    <location>
        <begin position="1089"/>
        <end position="1229"/>
    </location>
</feature>
<dbReference type="GO" id="GO:0004312">
    <property type="term" value="F:fatty acid synthase activity"/>
    <property type="evidence" value="ECO:0007669"/>
    <property type="project" value="TreeGrafter"/>
</dbReference>
<dbReference type="Pfam" id="PF16197">
    <property type="entry name" value="KAsynt_C_assoc"/>
    <property type="match status" value="2"/>
</dbReference>
<dbReference type="Gene3D" id="3.40.47.10">
    <property type="match status" value="2"/>
</dbReference>
<comment type="pathway">
    <text evidence="2">Antibiotic biosynthesis.</text>
</comment>
<dbReference type="SUPFAM" id="SSF47336">
    <property type="entry name" value="ACP-like"/>
    <property type="match status" value="2"/>
</dbReference>
<dbReference type="FunFam" id="1.10.1200.10:FF:000007">
    <property type="entry name" value="Probable polyketide synthase pks17"/>
    <property type="match status" value="1"/>
</dbReference>
<dbReference type="PROSITE" id="PS52004">
    <property type="entry name" value="KS3_2"/>
    <property type="match status" value="2"/>
</dbReference>
<dbReference type="SUPFAM" id="SSF53901">
    <property type="entry name" value="Thiolase-like"/>
    <property type="match status" value="2"/>
</dbReference>
<dbReference type="Gene3D" id="1.10.1200.10">
    <property type="entry name" value="ACP-like"/>
    <property type="match status" value="2"/>
</dbReference>
<dbReference type="Gene3D" id="3.40.366.10">
    <property type="entry name" value="Malonyl-Coenzyme A Acyl Carrier Protein, domain 2"/>
    <property type="match status" value="3"/>
</dbReference>
<gene>
    <name evidence="15" type="ORF">GCM10010339_82570</name>
</gene>
<dbReference type="FunFam" id="3.40.47.10:FF:000019">
    <property type="entry name" value="Polyketide synthase type I"/>
    <property type="match status" value="2"/>
</dbReference>
<feature type="region of interest" description="N-terminal hotdog fold" evidence="9">
    <location>
        <begin position="2631"/>
        <end position="2756"/>
    </location>
</feature>
<evidence type="ECO:0000259" key="12">
    <source>
        <dbReference type="PROSITE" id="PS50075"/>
    </source>
</evidence>
<dbReference type="Pfam" id="PF21089">
    <property type="entry name" value="PKS_DH_N"/>
    <property type="match status" value="2"/>
</dbReference>
<dbReference type="GO" id="GO:0033068">
    <property type="term" value="P:macrolide biosynthetic process"/>
    <property type="evidence" value="ECO:0007669"/>
    <property type="project" value="UniProtKB-ARBA"/>
</dbReference>
<dbReference type="Gene3D" id="3.10.129.110">
    <property type="entry name" value="Polyketide synthase dehydratase"/>
    <property type="match status" value="2"/>
</dbReference>
<feature type="region of interest" description="C-terminal hotdog fold" evidence="9">
    <location>
        <begin position="2768"/>
        <end position="2903"/>
    </location>
</feature>
<dbReference type="SMART" id="SM00823">
    <property type="entry name" value="PKS_PP"/>
    <property type="match status" value="2"/>
</dbReference>
<dbReference type="SMART" id="SM00822">
    <property type="entry name" value="PKS_KR"/>
    <property type="match status" value="2"/>
</dbReference>
<dbReference type="Pfam" id="PF00698">
    <property type="entry name" value="Acyl_transf_1"/>
    <property type="match status" value="2"/>
</dbReference>
<dbReference type="InterPro" id="IPR014043">
    <property type="entry name" value="Acyl_transferase_dom"/>
</dbReference>
<dbReference type="InterPro" id="IPR050091">
    <property type="entry name" value="PKS_NRPS_Biosynth_Enz"/>
</dbReference>
<evidence type="ECO:0000256" key="8">
    <source>
        <dbReference type="ARBA" id="ARBA00023315"/>
    </source>
</evidence>
<feature type="region of interest" description="Disordered" evidence="11">
    <location>
        <begin position="2238"/>
        <end position="2259"/>
    </location>
</feature>
<dbReference type="InterPro" id="IPR049551">
    <property type="entry name" value="PKS_DH_C"/>
</dbReference>
<dbReference type="Gene3D" id="3.40.50.720">
    <property type="entry name" value="NAD(P)-binding Rossmann-like Domain"/>
    <property type="match status" value="2"/>
</dbReference>
<evidence type="ECO:0000256" key="1">
    <source>
        <dbReference type="ARBA" id="ARBA00001957"/>
    </source>
</evidence>
<dbReference type="SUPFAM" id="SSF101173">
    <property type="entry name" value="Docking domain B of the erythromycin polyketide synthase (DEBS)"/>
    <property type="match status" value="1"/>
</dbReference>
<dbReference type="PANTHER" id="PTHR43775:SF51">
    <property type="entry name" value="INACTIVE PHENOLPHTHIOCEROL SYNTHESIS POLYKETIDE SYNTHASE TYPE I PKS1-RELATED"/>
    <property type="match status" value="1"/>
</dbReference>
<keyword evidence="16" id="KW-1185">Reference proteome</keyword>
<dbReference type="GO" id="GO:0006633">
    <property type="term" value="P:fatty acid biosynthetic process"/>
    <property type="evidence" value="ECO:0007669"/>
    <property type="project" value="InterPro"/>
</dbReference>
<dbReference type="InterPro" id="IPR036736">
    <property type="entry name" value="ACP-like_sf"/>
</dbReference>
<dbReference type="InterPro" id="IPR036299">
    <property type="entry name" value="Polyketide_synth_docking_sf"/>
</dbReference>
<feature type="domain" description="PKS/mFAS DH" evidence="14">
    <location>
        <begin position="2631"/>
        <end position="2903"/>
    </location>
</feature>
<dbReference type="Proteomes" id="UP000655443">
    <property type="component" value="Unassembled WGS sequence"/>
</dbReference>
<feature type="domain" description="Ketosynthase family 3 (KS3)" evidence="13">
    <location>
        <begin position="1826"/>
        <end position="2239"/>
    </location>
</feature>
<dbReference type="SMART" id="SM01294">
    <property type="entry name" value="PKS_PP_betabranch"/>
    <property type="match status" value="1"/>
</dbReference>
<accession>A0A918YRB7</accession>
<evidence type="ECO:0000256" key="11">
    <source>
        <dbReference type="SAM" id="MobiDB-lite"/>
    </source>
</evidence>
<dbReference type="InterPro" id="IPR020806">
    <property type="entry name" value="PKS_PP-bd"/>
</dbReference>
<dbReference type="SMART" id="SM00825">
    <property type="entry name" value="PKS_KS"/>
    <property type="match status" value="2"/>
</dbReference>
<dbReference type="InterPro" id="IPR055123">
    <property type="entry name" value="SpnB-like_Rossmann"/>
</dbReference>
<name>A0A918YRB7_9ACTN</name>
<dbReference type="InterPro" id="IPR013968">
    <property type="entry name" value="PKS_KR"/>
</dbReference>
<dbReference type="InterPro" id="IPR036291">
    <property type="entry name" value="NAD(P)-bd_dom_sf"/>
</dbReference>
<evidence type="ECO:0000256" key="10">
    <source>
        <dbReference type="SAM" id="Coils"/>
    </source>
</evidence>
<evidence type="ECO:0000259" key="13">
    <source>
        <dbReference type="PROSITE" id="PS52004"/>
    </source>
</evidence>
<dbReference type="InterPro" id="IPR006162">
    <property type="entry name" value="Ppantetheine_attach_site"/>
</dbReference>
<dbReference type="InterPro" id="IPR042104">
    <property type="entry name" value="PKS_dehydratase_sf"/>
</dbReference>
<dbReference type="SMART" id="SM00827">
    <property type="entry name" value="PKS_AT"/>
    <property type="match status" value="1"/>
</dbReference>
<feature type="domain" description="PKS/mFAS DH" evidence="14">
    <location>
        <begin position="950"/>
        <end position="1229"/>
    </location>
</feature>
<protein>
    <recommendedName>
        <fullName evidence="17">SDR family NAD(P)-dependent oxidoreductase</fullName>
    </recommendedName>
</protein>
<dbReference type="PROSITE" id="PS00012">
    <property type="entry name" value="PHOSPHOPANTETHEINE"/>
    <property type="match status" value="1"/>
</dbReference>
<dbReference type="Pfam" id="PF08659">
    <property type="entry name" value="KR"/>
    <property type="match status" value="2"/>
</dbReference>
<comment type="cofactor">
    <cofactor evidence="1">
        <name>pantetheine 4'-phosphate</name>
        <dbReference type="ChEBI" id="CHEBI:47942"/>
    </cofactor>
</comment>
<dbReference type="InterPro" id="IPR001227">
    <property type="entry name" value="Ac_transferase_dom_sf"/>
</dbReference>
<dbReference type="GO" id="GO:0004315">
    <property type="term" value="F:3-oxoacyl-[acyl-carrier-protein] synthase activity"/>
    <property type="evidence" value="ECO:0007669"/>
    <property type="project" value="InterPro"/>
</dbReference>
<dbReference type="InterPro" id="IPR014031">
    <property type="entry name" value="Ketoacyl_synth_C"/>
</dbReference>
<dbReference type="Pfam" id="PF00550">
    <property type="entry name" value="PP-binding"/>
    <property type="match status" value="2"/>
</dbReference>
<feature type="coiled-coil region" evidence="10">
    <location>
        <begin position="5"/>
        <end position="32"/>
    </location>
</feature>
<dbReference type="PROSITE" id="PS00606">
    <property type="entry name" value="KS3_1"/>
    <property type="match status" value="2"/>
</dbReference>
<keyword evidence="10" id="KW-0175">Coiled coil</keyword>
<reference evidence="15" key="1">
    <citation type="journal article" date="2014" name="Int. J. Syst. Evol. Microbiol.">
        <title>Complete genome sequence of Corynebacterium casei LMG S-19264T (=DSM 44701T), isolated from a smear-ripened cheese.</title>
        <authorList>
            <consortium name="US DOE Joint Genome Institute (JGI-PGF)"/>
            <person name="Walter F."/>
            <person name="Albersmeier A."/>
            <person name="Kalinowski J."/>
            <person name="Ruckert C."/>
        </authorList>
    </citation>
    <scope>NUCLEOTIDE SEQUENCE</scope>
    <source>
        <strain evidence="15">JCM 4714</strain>
    </source>
</reference>
<dbReference type="PROSITE" id="PS50075">
    <property type="entry name" value="CARRIER"/>
    <property type="match status" value="2"/>
</dbReference>
<sequence length="3465" mass="360205">MASNEEKLRDYLKRATADLRQTRQRLHDVEASRQEPVAIVGLGCRFPGGADTPEEFWRLLAEGRDTVADFPADRGWDLDGIFDAAGGTGTTYARQGAFLYDAPLFDSTFFDISPREAMTMDPQQRLLLETSWEALERSGIEPGSLRGSRTGVFTGTNGQDYLALMLGRPEESDGHLTTGITASVLSGRVSYVLGLEGPAVTVDTACSSSLVALHLAVQALRTGECDLALAGGVTVMSTPGAFVEFSRQRGLAADGRCKAFAEGADGTGWGEGVGVLVMERLSDARRGGHPVLAVVRGTAVNQDGASNGLTAPNGPSQQRVIRSALAGSGLTPADVDAVEAHGTGTALGDPIEAQALLATYGQDRERPLWLGSVKSNIGHTQAAAGVAGVIKMVLAMRHRTLPPTLHAEEPTSRVDWTTGAVRLLHETTDWSQDGDRPRRAGVSAFGVSGTNAHVVLEQAPEEPAADPDTPAPVPPVLRLPSAAVPWMVTGRTPVALREQARRLADFVRSRPGTDPARTAAALLTTRSVFEQRAVVLGTDRDELLRGLDALAAGHARPGLVTGSAAKTGRTAFLFAGQGSQRLGMGRELYEAYEVFADAFDEVCAQVDTTLERPLRDVVFGTDPDLLNRTEYAQPALFALEVALFRLAESFGVRPDVLLGHSVGELAAAHVAGVWSLADACRLVAARGRLMQALPEGGAMVSLQLPEAEVLPLLEGRADRAGIAAVNGPGATVIAGVAADVEQIAQQVRARGRRATTLRVSHAFHSPLMQPMLSDFRRVAESLEYHPPRLTVVSDLTGRPADPDELTDPDYWVRHVRHAVRFADGVRTLTDLGVTRCLELGPDSTLSALAAQSLPSEDEVLAVPAQHKDQPGTRAFETALAALHTRGAAVGWAGLLTGTGTGTGTAGGTATAPAPSEPLPTYAFQRRRAWLPAASSGPAGIHAAGLGAARHPLLGAAVELADAGGILLTGRLSARSRPWLADRETAGTTLLPESVLVELAVRAGDEAGCTVLESLTVREPLPLPRRGAVRMQILVGAADDTGRRTVTVHSRPDDAEGDQPWRCHAEGTLGTADGPAGDAPATGVWPPEHAEPVDVDGLYELLSLHGHSYGPAFRGVRALWRRGGDLFADLAVPDELRDQDPGAFGLHPALLDAAVQTALSAVPEPGGSRIVLPLGWQGVTVHATGAGAARLQVTGAGTDRVRLSLTDTEGRPLATVGSVALTSVPVADLATDGPVDGLYTLEWTPASGRTTDAGAGGREDGGWVVLGPDGTALEAHLTAQGLPVHAHHDLAALRTALDDGAALPATVLLPVGSTDRPADSAGLAAAAQDAAAAVLTTLQEWLADERLDAARLAVLTHHAVAAGADDRVTDLAHAPVWGLVRTAQSEHPGRFLLVDRDRADALPPAAVRDDEPQIAVRGDALLAPRVVRAARPAEEPEETAAAFGPDGTVLVTGGTGGLGALAARHLVTGHGVRRLLLVSRSGPAAPGAAALREELTALGAEVTVTACDVADRAALAALLASVPAEHPVTAVVHTAGVLDDGLLTSLTPERLTTVFAAKVSAAAHLHELTKHQLLSAFVVFSSAAGLLGNPGQANYAAANTFLDALAQHRRAAGLPMTSLAWGPWERSAGMTATLDRTHTARTAARGVIPLSAEHGLSLFDSGTAAGRALLLAMRLDTGALRSHAQNGELPSLLRGLLRVTVRRDAATAAGQGGGFARRLAALPRARRHRAVAELVTGQVAALLGYDRADLVGSDKPFKELGFDSLAAVNLRNRLGQETGLRLPATLVYDHPTSGALTRHLVTALGLDAEHNDSDGALARPAAAVPDDDPVVIVGMGCRYPGGVDSAEALWRLVATGAEGLGPFPADRGWDLDALYDPDSDRPGTTYVREAGFLYDSGEFDAELFGISPREALAMDPQQRLLLETAWEVFERAGIAPVSLKGSRTGVFAGVTYHDYASGMQMGTAGNVAAGRVSYAFGLEGPSVAVDTACSSSLVALHLAAQALRAGECDLALAGGVAVMSQPDPYVAFSRERTLAADGRCKPFSADADGTNWAEGVGLLLLERLSDARRRGHTVLARIAGSGINQDGASNGLTAPSGPAQQRLIRQVLASAGLTAADVDAVEAHGTGTPLGDPIEAQALLATYGQNRERPLWLGSMKANIGHTQAASGAGGVIKMIMAMRHGLLPRTPHTDRPTPHVDWSAGAVELLHEDVAWPRGDRPRRAGVSSFGISGTNAHVIIEEPPRDGEDAGGGTDTSVDASAGRIPLPLSARSAVALRGQAARLHAFLADEPTARLHDVALSLATTRSALEHRAVLTVTDHDTALRALKALADGTEPDASVISAAAGTGSDRPPVVLTFLSPDARWTASAAAALADSAPVFADTLTACGRALSPLVDWAPADVLAGRTASDWQRRPEIARPLGWAVAVALTALLRSYGIEPAAVTGDGYGEIAAACAAGLLSSEAGARLAVHHSRTTKESALAVRFAPAEVPFRSASTGGWLDAGEETDAGQWAADLAQGGSGRFEEALRALLDSGHRTMVVLGGEPDAGHPGTDQEADLLPLSGPDGLDLTALLAHLHVRGVEIDWAAVFAPTGARRMPLPTYAFRRRHYWMPAAPSRHTPPAGSAQRAADGQPLLDSVVELPETGGLLLTGHLSSATHPWAARQTVSGTVTVPGSLLLELAVQAGDRAGCDRIAELTTDEPLVLPEDNELRLRVTVGETSGSGERMLRVYSQPAGALPGTPWIRHARAVLCSGGDPASFDLELWPPAEAEPVDLAGLPTSETDGLLGLWRHGDDVFAEVALTAVQRSDGVGYALHPALLDTALRTLALTQDQTDPQNMPLPDSWHQVALYAEGASTLRVRLTRTGTDTETGIETVAVEAADDTGLPVVSIGEVRLRPADPARLTGARTAQHGPLFRLHWPETAYENPKDKPRWALVGTDPLGARSALMKAGVYTEAYATLGALAKAVDSGVAAPDAVLVGCAPEPADTAVAQAVGHASELAGAWLSGERFADARLVFLTRGSLTAVDGAGAPDPAAAAVWGLIRSVQLVDPGRLVLADLDGTRASWRALPAALATPEPQLALVRGAVHVPRLAPVQAPAGSVGLPTDPSGTVLVTGATRPVGAAVVRHLVARRGACRLLLAAPEGGEGAARLAAELTALGAEVTVADCDPADREALAALVESVPAGHPLTAVVHTTELPEHGEAAEKLLEQELRSALNLAELTEHQMSAMAAPLVFLSSAAGTLGAAGRGIEAALGAFLDALALRRRSAGLPGMSMAWGPWDIGNSEASGVLEGGVASGALAGVARLPRAVGLDLFDLACALDAPTAVLFRPDAAALADGSGHGNLPAPLRGLAGAPARRRVGQRGSAGTLSMLRRRLAPLADAERDAVLMDLVRTDVAAVLDYPSPEAVDATRAFRDIGLNSLTAFALRNRLRETTGLRLPAALLFEVDTPGRLAAHLKDELLRP</sequence>
<dbReference type="GO" id="GO:0031177">
    <property type="term" value="F:phosphopantetheine binding"/>
    <property type="evidence" value="ECO:0007669"/>
    <property type="project" value="InterPro"/>
</dbReference>
<dbReference type="InterPro" id="IPR014030">
    <property type="entry name" value="Ketoacyl_synth_N"/>
</dbReference>
<evidence type="ECO:0000313" key="16">
    <source>
        <dbReference type="Proteomes" id="UP000655443"/>
    </source>
</evidence>
<dbReference type="InterPro" id="IPR057326">
    <property type="entry name" value="KR_dom"/>
</dbReference>
<dbReference type="Pfam" id="PF02801">
    <property type="entry name" value="Ketoacyl-synt_C"/>
    <property type="match status" value="2"/>
</dbReference>
<dbReference type="InterPro" id="IPR049552">
    <property type="entry name" value="PKS_DH_N"/>
</dbReference>
<dbReference type="InterPro" id="IPR018201">
    <property type="entry name" value="Ketoacyl_synth_AS"/>
</dbReference>
<dbReference type="SUPFAM" id="SSF55048">
    <property type="entry name" value="Probable ACP-binding domain of malonyl-CoA ACP transacylase"/>
    <property type="match status" value="1"/>
</dbReference>
<reference evidence="15" key="2">
    <citation type="submission" date="2020-09" db="EMBL/GenBank/DDBJ databases">
        <authorList>
            <person name="Sun Q."/>
            <person name="Ohkuma M."/>
        </authorList>
    </citation>
    <scope>NUCLEOTIDE SEQUENCE</scope>
    <source>
        <strain evidence="15">JCM 4714</strain>
    </source>
</reference>
<evidence type="ECO:0000256" key="9">
    <source>
        <dbReference type="PROSITE-ProRule" id="PRU01363"/>
    </source>
</evidence>
<dbReference type="PROSITE" id="PS52019">
    <property type="entry name" value="PKS_MFAS_DH"/>
    <property type="match status" value="2"/>
</dbReference>
<keyword evidence="5" id="KW-0808">Transferase</keyword>
<dbReference type="SMART" id="SM00826">
    <property type="entry name" value="PKS_DH"/>
    <property type="match status" value="2"/>
</dbReference>
<dbReference type="InterPro" id="IPR016036">
    <property type="entry name" value="Malonyl_transacylase_ACP-bd"/>
</dbReference>
<feature type="domain" description="Carrier" evidence="12">
    <location>
        <begin position="3387"/>
        <end position="3462"/>
    </location>
</feature>
<dbReference type="FunFam" id="3.40.366.10:FF:000002">
    <property type="entry name" value="Probable polyketide synthase 2"/>
    <property type="match status" value="1"/>
</dbReference>
<dbReference type="PANTHER" id="PTHR43775">
    <property type="entry name" value="FATTY ACID SYNTHASE"/>
    <property type="match status" value="1"/>
</dbReference>
<feature type="domain" description="Ketosynthase family 3 (KS3)" evidence="13">
    <location>
        <begin position="34"/>
        <end position="458"/>
    </location>
</feature>
<keyword evidence="6" id="KW-0045">Antibiotic biosynthesis</keyword>
<feature type="domain" description="Carrier" evidence="12">
    <location>
        <begin position="1728"/>
        <end position="1803"/>
    </location>
</feature>
<keyword evidence="7" id="KW-0511">Multifunctional enzyme</keyword>
<dbReference type="SUPFAM" id="SSF52151">
    <property type="entry name" value="FabD/lysophospholipase-like"/>
    <property type="match status" value="2"/>
</dbReference>
<dbReference type="InterPro" id="IPR049900">
    <property type="entry name" value="PKS_mFAS_DH"/>
</dbReference>
<dbReference type="CDD" id="cd08956">
    <property type="entry name" value="KR_3_FAS_SDR_x"/>
    <property type="match status" value="2"/>
</dbReference>
<evidence type="ECO:0000313" key="15">
    <source>
        <dbReference type="EMBL" id="GHE13875.1"/>
    </source>
</evidence>
<dbReference type="Pfam" id="PF08990">
    <property type="entry name" value="Docking"/>
    <property type="match status" value="1"/>
</dbReference>
<dbReference type="InterPro" id="IPR009081">
    <property type="entry name" value="PP-bd_ACP"/>
</dbReference>
<feature type="region of interest" description="N-terminal hotdog fold" evidence="9">
    <location>
        <begin position="950"/>
        <end position="1075"/>
    </location>
</feature>
<proteinExistence type="predicted"/>
<comment type="caution">
    <text evidence="15">The sequence shown here is derived from an EMBL/GenBank/DDBJ whole genome shotgun (WGS) entry which is preliminary data.</text>
</comment>
<evidence type="ECO:0008006" key="17">
    <source>
        <dbReference type="Google" id="ProtNLM"/>
    </source>
</evidence>
<dbReference type="InterPro" id="IPR020807">
    <property type="entry name" value="PKS_DH"/>
</dbReference>
<evidence type="ECO:0000256" key="7">
    <source>
        <dbReference type="ARBA" id="ARBA00023268"/>
    </source>
</evidence>
<evidence type="ECO:0000256" key="2">
    <source>
        <dbReference type="ARBA" id="ARBA00004792"/>
    </source>
</evidence>
<dbReference type="InterPro" id="IPR016035">
    <property type="entry name" value="Acyl_Trfase/lysoPLipase"/>
</dbReference>
<evidence type="ECO:0000256" key="5">
    <source>
        <dbReference type="ARBA" id="ARBA00022679"/>
    </source>
</evidence>
<evidence type="ECO:0000259" key="14">
    <source>
        <dbReference type="PROSITE" id="PS52019"/>
    </source>
</evidence>
<dbReference type="SUPFAM" id="SSF51735">
    <property type="entry name" value="NAD(P)-binding Rossmann-fold domains"/>
    <property type="match status" value="4"/>
</dbReference>
<dbReference type="Pfam" id="PF00109">
    <property type="entry name" value="ketoacyl-synt"/>
    <property type="match status" value="2"/>
</dbReference>
<dbReference type="InterPro" id="IPR020841">
    <property type="entry name" value="PKS_Beta-ketoAc_synthase_dom"/>
</dbReference>
<keyword evidence="3" id="KW-0596">Phosphopantetheine</keyword>
<dbReference type="InterPro" id="IPR032821">
    <property type="entry name" value="PKS_assoc"/>
</dbReference>
<keyword evidence="8" id="KW-0012">Acyltransferase</keyword>
<organism evidence="15 16">
    <name type="scientific">Streptomyces alanosinicus</name>
    <dbReference type="NCBI Taxonomy" id="68171"/>
    <lineage>
        <taxon>Bacteria</taxon>
        <taxon>Bacillati</taxon>
        <taxon>Actinomycetota</taxon>
        <taxon>Actinomycetes</taxon>
        <taxon>Kitasatosporales</taxon>
        <taxon>Streptomycetaceae</taxon>
        <taxon>Streptomyces</taxon>
    </lineage>
</organism>
<dbReference type="InterPro" id="IPR015083">
    <property type="entry name" value="NorB/c/GfsB-D-like_docking"/>
</dbReference>
<dbReference type="Gene3D" id="3.30.70.3290">
    <property type="match status" value="3"/>
</dbReference>